<keyword evidence="2" id="KW-1185">Reference proteome</keyword>
<organism evidence="1 2">
    <name type="scientific">Rahnella sikkimica</name>
    <dbReference type="NCBI Taxonomy" id="1805933"/>
    <lineage>
        <taxon>Bacteria</taxon>
        <taxon>Pseudomonadati</taxon>
        <taxon>Pseudomonadota</taxon>
        <taxon>Gammaproteobacteria</taxon>
        <taxon>Enterobacterales</taxon>
        <taxon>Yersiniaceae</taxon>
        <taxon>Rahnella</taxon>
    </lineage>
</organism>
<evidence type="ECO:0000313" key="1">
    <source>
        <dbReference type="EMBL" id="AVF33742.1"/>
    </source>
</evidence>
<proteinExistence type="predicted"/>
<dbReference type="AlphaFoldDB" id="A0A2L1ULD9"/>
<reference evidence="2" key="1">
    <citation type="submission" date="2017-01" db="EMBL/GenBank/DDBJ databases">
        <title>Genome sequence of Rouxiella sp. ERMR1:05.</title>
        <authorList>
            <person name="Kumar R."/>
            <person name="Singh D."/>
            <person name="Kumar S."/>
        </authorList>
    </citation>
    <scope>NUCLEOTIDE SEQUENCE [LARGE SCALE GENOMIC DNA]</scope>
    <source>
        <strain evidence="2">ERMR1:05</strain>
    </source>
</reference>
<sequence length="73" mass="8498">MAFRAETEQRGKCFSSLRAAARWLCSSCRSYCRKIPPLRGSLHSGYKPREKNTRFSTSRYGVIFESGWELFQI</sequence>
<dbReference type="EMBL" id="CP019062">
    <property type="protein sequence ID" value="AVF33742.1"/>
    <property type="molecule type" value="Genomic_DNA"/>
</dbReference>
<protein>
    <submittedName>
        <fullName evidence="1">Uncharacterized protein</fullName>
    </submittedName>
</protein>
<gene>
    <name evidence="1" type="ORF">BV494_01840</name>
</gene>
<dbReference type="KEGG" id="rox:BV494_01840"/>
<dbReference type="Proteomes" id="UP000239197">
    <property type="component" value="Chromosome"/>
</dbReference>
<name>A0A2L1ULD9_9GAMM</name>
<evidence type="ECO:0000313" key="2">
    <source>
        <dbReference type="Proteomes" id="UP000239197"/>
    </source>
</evidence>
<accession>A0A2L1ULD9</accession>